<dbReference type="EMBL" id="CDMY01000298">
    <property type="protein sequence ID" value="CEM00736.1"/>
    <property type="molecule type" value="Genomic_DNA"/>
</dbReference>
<evidence type="ECO:0000256" key="5">
    <source>
        <dbReference type="ARBA" id="ARBA00023242"/>
    </source>
</evidence>
<keyword evidence="4 8" id="KW-0175">Coiled coil</keyword>
<dbReference type="SUPFAM" id="SSF75553">
    <property type="entry name" value="Smc hinge domain"/>
    <property type="match status" value="1"/>
</dbReference>
<reference evidence="11 12" key="1">
    <citation type="submission" date="2014-11" db="EMBL/GenBank/DDBJ databases">
        <authorList>
            <person name="Zhu J."/>
            <person name="Qi W."/>
            <person name="Song R."/>
        </authorList>
    </citation>
    <scope>NUCLEOTIDE SEQUENCE [LARGE SCALE GENOMIC DNA]</scope>
</reference>
<dbReference type="InterPro" id="IPR024704">
    <property type="entry name" value="SMC"/>
</dbReference>
<dbReference type="InterPro" id="IPR036277">
    <property type="entry name" value="SMC_hinge_sf"/>
</dbReference>
<dbReference type="InterPro" id="IPR027417">
    <property type="entry name" value="P-loop_NTPase"/>
</dbReference>
<dbReference type="InterPro" id="IPR010935">
    <property type="entry name" value="SMC_hinge"/>
</dbReference>
<feature type="coiled-coil region" evidence="8">
    <location>
        <begin position="198"/>
        <end position="232"/>
    </location>
</feature>
<feature type="compositionally biased region" description="Basic and acidic residues" evidence="9">
    <location>
        <begin position="1337"/>
        <end position="1356"/>
    </location>
</feature>
<evidence type="ECO:0000256" key="8">
    <source>
        <dbReference type="SAM" id="Coils"/>
    </source>
</evidence>
<comment type="similarity">
    <text evidence="7">Belongs to the SMC family.</text>
</comment>
<dbReference type="Pfam" id="PF02463">
    <property type="entry name" value="SMC_N"/>
    <property type="match status" value="1"/>
</dbReference>
<dbReference type="SUPFAM" id="SSF57997">
    <property type="entry name" value="Tropomyosin"/>
    <property type="match status" value="1"/>
</dbReference>
<dbReference type="PANTHER" id="PTHR18937:SF12">
    <property type="entry name" value="STRUCTURAL MAINTENANCE OF CHROMOSOMES PROTEIN"/>
    <property type="match status" value="1"/>
</dbReference>
<accession>A0A0G4ESQ8</accession>
<feature type="domain" description="SMC hinge" evidence="10">
    <location>
        <begin position="524"/>
        <end position="641"/>
    </location>
</feature>
<evidence type="ECO:0000256" key="9">
    <source>
        <dbReference type="SAM" id="MobiDB-lite"/>
    </source>
</evidence>
<proteinExistence type="inferred from homology"/>
<gene>
    <name evidence="11" type="ORF">Vbra_12920</name>
</gene>
<keyword evidence="6" id="KW-0131">Cell cycle</keyword>
<feature type="region of interest" description="Disordered" evidence="9">
    <location>
        <begin position="394"/>
        <end position="415"/>
    </location>
</feature>
<dbReference type="OrthoDB" id="5575062at2759"/>
<feature type="compositionally biased region" description="Acidic residues" evidence="9">
    <location>
        <begin position="1287"/>
        <end position="1308"/>
    </location>
</feature>
<feature type="region of interest" description="Disordered" evidence="9">
    <location>
        <begin position="1255"/>
        <end position="1407"/>
    </location>
</feature>
<dbReference type="GO" id="GO:0005524">
    <property type="term" value="F:ATP binding"/>
    <property type="evidence" value="ECO:0007669"/>
    <property type="project" value="InterPro"/>
</dbReference>
<dbReference type="GO" id="GO:0008278">
    <property type="term" value="C:cohesin complex"/>
    <property type="evidence" value="ECO:0007669"/>
    <property type="project" value="TreeGrafter"/>
</dbReference>
<dbReference type="Gene3D" id="3.40.50.300">
    <property type="entry name" value="P-loop containing nucleotide triphosphate hydrolases"/>
    <property type="match status" value="2"/>
</dbReference>
<dbReference type="GO" id="GO:0005634">
    <property type="term" value="C:nucleus"/>
    <property type="evidence" value="ECO:0007669"/>
    <property type="project" value="UniProtKB-SubCell"/>
</dbReference>
<keyword evidence="5 7" id="KW-0539">Nucleus</keyword>
<dbReference type="InterPro" id="IPR003395">
    <property type="entry name" value="RecF/RecN/SMC_N"/>
</dbReference>
<feature type="compositionally biased region" description="Polar residues" evidence="9">
    <location>
        <begin position="829"/>
        <end position="845"/>
    </location>
</feature>
<evidence type="ECO:0000259" key="10">
    <source>
        <dbReference type="SMART" id="SM00968"/>
    </source>
</evidence>
<dbReference type="PANTHER" id="PTHR18937">
    <property type="entry name" value="STRUCTURAL MAINTENANCE OF CHROMOSOMES SMC FAMILY MEMBER"/>
    <property type="match status" value="1"/>
</dbReference>
<keyword evidence="3" id="KW-0498">Mitosis</keyword>
<dbReference type="VEuPathDB" id="CryptoDB:Vbra_12920"/>
<dbReference type="OMA" id="KHMDFQR"/>
<evidence type="ECO:0000256" key="6">
    <source>
        <dbReference type="ARBA" id="ARBA00023306"/>
    </source>
</evidence>
<evidence type="ECO:0000313" key="11">
    <source>
        <dbReference type="EMBL" id="CEM00736.1"/>
    </source>
</evidence>
<protein>
    <recommendedName>
        <fullName evidence="7">Structural maintenance of chromosomes protein</fullName>
    </recommendedName>
</protein>
<dbReference type="GO" id="GO:0007062">
    <property type="term" value="P:sister chromatid cohesion"/>
    <property type="evidence" value="ECO:0007669"/>
    <property type="project" value="TreeGrafter"/>
</dbReference>
<dbReference type="Pfam" id="PF06470">
    <property type="entry name" value="SMC_hinge"/>
    <property type="match status" value="1"/>
</dbReference>
<sequence>MAPERGAEPKGRLEELVFCNFKSYEGERRFGPFRRFTGVIGPNGSGKSNVMDGISFALGVQSRHLRGSKLEDMVFRREEEEDIAALKRSGWVKLRFRTAGDEMVEFQRQVKYDGTSKYLINGHVTKREDYESRLGSYNILVKIKNFLVFQGDVERAAQRSPEELSREIDELSGSGAFREEYEDLKRQRQLDQNRLTILFKQRQAMHKEEKLLRQMKNEAEEWKKKQEQQYAKKGQKQLFRLLCIDSNLQKLCEKIEGKDDSPGLQSRLEEAQTTMEEAAAQVKELEKSKAALHIEATKAAKAVTRIRNELKDIASELTPTQQRLEFAEKQKVELEAKLKKEAEKSESLEKRIQKLEELIKESEERLAAIRQQEPRDLDMTREQEDEYERIKEIAERETAPARQSRSHHQKDLSELKSKINAVETDIQDGESKLKRLEGELEKALEEKSNTEQHIQQRTTDLDTARNELQDKSNTFDTALKRKGELEQRIQALNDKKMSCSASKRMIEKEREQQRLIAEMKEHVPGVHDKLFNLQSCPQHKLRVAVAAALGKWADHVVVNDYETAKRAIEFLKKKPKAGQMDFLPLNTKTKKTDPRLRDFGSKCRAAIDCIQVKDEAYRGIFEKALGDTVITDDLEEGRRIAFQVCPAQNLRVRVVTHRAEIIKKNGNMSVDSSAGEGGGRFEASELEAIETELEALTKEYGDIAHIELTGSGEREALERKIRQLETIIQTQSTRLDQLGVSIKGKERDRSKTTDIVKNDKAKLDQLNKQREECEAKIEQLSNEILESEKGHFAELSAALGVDDVRKLDDDIRKEKKRREEDESKLQRQIAKNKTDLANCQRTRQTVGDPAKLQASVDKVESDMIALKEKEGKLKKDKMDKEGRLKDKEKQAKEKKDAQDKHDKDIKKHRETLRVKQKAKTELENELASARKRINQCYVEMVDIIRQCLMEQVKIPLTVGSMDAFRPLLDEVEVLDRVAGAATPSQTPSLTLNDSHDAPEGFDALQKKFMECCKNLSGEGGGFDYNNLGDEVYAAAGKGADAIQQQLDEYDKEIEAIQAELDKTKPNMKAEEKHDEAMQQLKKLEKEYNKAQRDMRATDQECKALRKKRHDLFRKCFNKIKQEIKIIYPEVTKFDDNDVGGNAFLDLEDESNEEVFNVPVKYHAMPPAKRFRDMSQLSGGEKTMAALALLFAIQRFRPAPFVVLDEVDAALDPRNVSSLARYLRKARFQCIVISLKDKLFREADSLVGIHKDPEEQTSDTLTLDLTEFDAPAERKRRKQEQQGSQRDDDQDDQDDQDDDQEPDQDDEHDDPPSPAAPAAAAAAIGNGDDAQMMNGVAGHDHGHDGEEQNGVDGHDMEVDMVNGQQQQQQPEEDENMGGEGGGGGEGDVDMNGVAEEGDGEQMQDDDDN</sequence>
<evidence type="ECO:0000256" key="1">
    <source>
        <dbReference type="ARBA" id="ARBA00004123"/>
    </source>
</evidence>
<feature type="region of interest" description="Disordered" evidence="9">
    <location>
        <begin position="813"/>
        <end position="858"/>
    </location>
</feature>
<keyword evidence="2" id="KW-0132">Cell division</keyword>
<feature type="compositionally biased region" description="Acidic residues" evidence="9">
    <location>
        <begin position="1394"/>
        <end position="1407"/>
    </location>
</feature>
<evidence type="ECO:0000256" key="7">
    <source>
        <dbReference type="PIRNR" id="PIRNR005719"/>
    </source>
</evidence>
<comment type="subcellular location">
    <subcellularLocation>
        <location evidence="1 7">Nucleus</location>
    </subcellularLocation>
</comment>
<evidence type="ECO:0000256" key="2">
    <source>
        <dbReference type="ARBA" id="ARBA00022618"/>
    </source>
</evidence>
<dbReference type="STRING" id="1169540.A0A0G4ESQ8"/>
<dbReference type="Proteomes" id="UP000041254">
    <property type="component" value="Unassembled WGS sequence"/>
</dbReference>
<dbReference type="PIRSF" id="PIRSF005719">
    <property type="entry name" value="SMC"/>
    <property type="match status" value="1"/>
</dbReference>
<dbReference type="GO" id="GO:0003677">
    <property type="term" value="F:DNA binding"/>
    <property type="evidence" value="ECO:0007669"/>
    <property type="project" value="TreeGrafter"/>
</dbReference>
<dbReference type="SMART" id="SM00968">
    <property type="entry name" value="SMC_hinge"/>
    <property type="match status" value="1"/>
</dbReference>
<evidence type="ECO:0000313" key="12">
    <source>
        <dbReference type="Proteomes" id="UP000041254"/>
    </source>
</evidence>
<feature type="region of interest" description="Disordered" evidence="9">
    <location>
        <begin position="870"/>
        <end position="916"/>
    </location>
</feature>
<feature type="compositionally biased region" description="Basic and acidic residues" evidence="9">
    <location>
        <begin position="813"/>
        <end position="825"/>
    </location>
</feature>
<evidence type="ECO:0000256" key="4">
    <source>
        <dbReference type="ARBA" id="ARBA00023054"/>
    </source>
</evidence>
<dbReference type="GO" id="GO:0051301">
    <property type="term" value="P:cell division"/>
    <property type="evidence" value="ECO:0007669"/>
    <property type="project" value="UniProtKB-KW"/>
</dbReference>
<dbReference type="Gene3D" id="1.20.1060.20">
    <property type="match status" value="1"/>
</dbReference>
<dbReference type="PhylomeDB" id="A0A0G4ESQ8"/>
<dbReference type="SUPFAM" id="SSF52540">
    <property type="entry name" value="P-loop containing nucleoside triphosphate hydrolases"/>
    <property type="match status" value="1"/>
</dbReference>
<name>A0A0G4ESQ8_VITBC</name>
<organism evidence="11 12">
    <name type="scientific">Vitrella brassicaformis (strain CCMP3155)</name>
    <dbReference type="NCBI Taxonomy" id="1169540"/>
    <lineage>
        <taxon>Eukaryota</taxon>
        <taxon>Sar</taxon>
        <taxon>Alveolata</taxon>
        <taxon>Colpodellida</taxon>
        <taxon>Vitrellaceae</taxon>
        <taxon>Vitrella</taxon>
    </lineage>
</organism>
<evidence type="ECO:0000256" key="3">
    <source>
        <dbReference type="ARBA" id="ARBA00022776"/>
    </source>
</evidence>
<keyword evidence="12" id="KW-1185">Reference proteome</keyword>
<dbReference type="InParanoid" id="A0A0G4ESQ8"/>
<dbReference type="Gene3D" id="3.30.70.1620">
    <property type="match status" value="1"/>
</dbReference>
<dbReference type="GO" id="GO:0016887">
    <property type="term" value="F:ATP hydrolysis activity"/>
    <property type="evidence" value="ECO:0007669"/>
    <property type="project" value="InterPro"/>
</dbReference>
<feature type="coiled-coil region" evidence="8">
    <location>
        <begin position="1039"/>
        <end position="1107"/>
    </location>
</feature>